<dbReference type="Gene3D" id="1.10.10.10">
    <property type="entry name" value="Winged helix-like DNA-binding domain superfamily/Winged helix DNA-binding domain"/>
    <property type="match status" value="1"/>
</dbReference>
<evidence type="ECO:0000256" key="4">
    <source>
        <dbReference type="ARBA" id="ARBA00023163"/>
    </source>
</evidence>
<feature type="domain" description="HTH marR-type" evidence="8">
    <location>
        <begin position="8"/>
        <end position="145"/>
    </location>
</feature>
<evidence type="ECO:0000313" key="10">
    <source>
        <dbReference type="Proteomes" id="UP000325295"/>
    </source>
</evidence>
<evidence type="ECO:0000313" key="9">
    <source>
        <dbReference type="EMBL" id="QER68356.1"/>
    </source>
</evidence>
<dbReference type="GO" id="GO:0003677">
    <property type="term" value="F:DNA binding"/>
    <property type="evidence" value="ECO:0007669"/>
    <property type="project" value="UniProtKB-KW"/>
</dbReference>
<dbReference type="Proteomes" id="UP000325295">
    <property type="component" value="Chromosome"/>
</dbReference>
<evidence type="ECO:0000256" key="6">
    <source>
        <dbReference type="ARBA" id="ARBA00047188"/>
    </source>
</evidence>
<dbReference type="OrthoDB" id="9806864at2"/>
<dbReference type="AlphaFoldDB" id="A0A5P1X3I3"/>
<dbReference type="SUPFAM" id="SSF46785">
    <property type="entry name" value="Winged helix' DNA-binding domain"/>
    <property type="match status" value="1"/>
</dbReference>
<gene>
    <name evidence="9" type="ORF">F0161_04540</name>
</gene>
<sequence length="145" mass="16882">MSEDLKLTNQLCFSIYNANRLFNKFYQKALEPFKITYPQYLVLLSLWERDQQQLQELGAEIGLSSNTLTPLLKRLEEKELITRVRPQTDKRQLVVSLTNAGEAIQAPIVEAIANCISQDQFDINRYHQLLEDNKKLADELQKQLE</sequence>
<dbReference type="Pfam" id="PF22381">
    <property type="entry name" value="Staph_reg_Sar_Rot"/>
    <property type="match status" value="1"/>
</dbReference>
<dbReference type="SMART" id="SM00347">
    <property type="entry name" value="HTH_MARR"/>
    <property type="match status" value="1"/>
</dbReference>
<dbReference type="InterPro" id="IPR000835">
    <property type="entry name" value="HTH_MarR-typ"/>
</dbReference>
<keyword evidence="2" id="KW-0805">Transcription regulation</keyword>
<evidence type="ECO:0000256" key="2">
    <source>
        <dbReference type="ARBA" id="ARBA00023015"/>
    </source>
</evidence>
<evidence type="ECO:0000256" key="5">
    <source>
        <dbReference type="ARBA" id="ARBA00046337"/>
    </source>
</evidence>
<evidence type="ECO:0000256" key="7">
    <source>
        <dbReference type="ARBA" id="ARBA00047207"/>
    </source>
</evidence>
<name>A0A5P1X3I3_9LACO</name>
<dbReference type="InterPro" id="IPR055166">
    <property type="entry name" value="Transc_reg_Sar_Rot_HTH"/>
</dbReference>
<dbReference type="PANTHER" id="PTHR42756">
    <property type="entry name" value="TRANSCRIPTIONAL REGULATOR, MARR"/>
    <property type="match status" value="1"/>
</dbReference>
<dbReference type="GO" id="GO:0005737">
    <property type="term" value="C:cytoplasm"/>
    <property type="evidence" value="ECO:0007669"/>
    <property type="project" value="UniProtKB-SubCell"/>
</dbReference>
<keyword evidence="3" id="KW-0238">DNA-binding</keyword>
<keyword evidence="10" id="KW-1185">Reference proteome</keyword>
<accession>A0A5P1X3I3</accession>
<organism evidence="9 10">
    <name type="scientific">Paucilactobacillus nenjiangensis</name>
    <dbReference type="NCBI Taxonomy" id="1296540"/>
    <lineage>
        <taxon>Bacteria</taxon>
        <taxon>Bacillati</taxon>
        <taxon>Bacillota</taxon>
        <taxon>Bacilli</taxon>
        <taxon>Lactobacillales</taxon>
        <taxon>Lactobacillaceae</taxon>
        <taxon>Paucilactobacillus</taxon>
    </lineage>
</organism>
<comment type="subcellular location">
    <subcellularLocation>
        <location evidence="1">Cytoplasm</location>
    </subcellularLocation>
</comment>
<protein>
    <recommendedName>
        <fullName evidence="6">HTH-type transcriptional regulator SarZ</fullName>
    </recommendedName>
    <alternativeName>
        <fullName evidence="7">Staphylococcal accessory regulator Z</fullName>
    </alternativeName>
</protein>
<dbReference type="InterPro" id="IPR036390">
    <property type="entry name" value="WH_DNA-bd_sf"/>
</dbReference>
<dbReference type="PRINTS" id="PR00598">
    <property type="entry name" value="HTHMARR"/>
</dbReference>
<evidence type="ECO:0000256" key="3">
    <source>
        <dbReference type="ARBA" id="ARBA00023125"/>
    </source>
</evidence>
<proteinExistence type="inferred from homology"/>
<dbReference type="RefSeq" id="WP_150204635.1">
    <property type="nucleotide sequence ID" value="NZ_CAUQTN010000018.1"/>
</dbReference>
<comment type="similarity">
    <text evidence="5">Belongs to the SarZ family.</text>
</comment>
<dbReference type="GO" id="GO:0003700">
    <property type="term" value="F:DNA-binding transcription factor activity"/>
    <property type="evidence" value="ECO:0007669"/>
    <property type="project" value="InterPro"/>
</dbReference>
<evidence type="ECO:0000259" key="8">
    <source>
        <dbReference type="PROSITE" id="PS50995"/>
    </source>
</evidence>
<dbReference type="PANTHER" id="PTHR42756:SF1">
    <property type="entry name" value="TRANSCRIPTIONAL REPRESSOR OF EMRAB OPERON"/>
    <property type="match status" value="1"/>
</dbReference>
<evidence type="ECO:0000256" key="1">
    <source>
        <dbReference type="ARBA" id="ARBA00004496"/>
    </source>
</evidence>
<keyword evidence="4" id="KW-0804">Transcription</keyword>
<dbReference type="KEGG" id="lnn:F0161_04540"/>
<reference evidence="9 10" key="1">
    <citation type="submission" date="2019-09" db="EMBL/GenBank/DDBJ databases">
        <title>Complete Genome Sequence of Lactobacillus nenjiangensis SH-Y15, isolated from sauerkraut.</title>
        <authorList>
            <person name="Yang H."/>
        </authorList>
    </citation>
    <scope>NUCLEOTIDE SEQUENCE [LARGE SCALE GENOMIC DNA]</scope>
    <source>
        <strain evidence="9 10">SH-Y15</strain>
    </source>
</reference>
<dbReference type="InterPro" id="IPR036388">
    <property type="entry name" value="WH-like_DNA-bd_sf"/>
</dbReference>
<dbReference type="EMBL" id="CP043939">
    <property type="protein sequence ID" value="QER68356.1"/>
    <property type="molecule type" value="Genomic_DNA"/>
</dbReference>
<dbReference type="PROSITE" id="PS50995">
    <property type="entry name" value="HTH_MARR_2"/>
    <property type="match status" value="1"/>
</dbReference>